<evidence type="ECO:0000313" key="8">
    <source>
        <dbReference type="Proteomes" id="UP000321328"/>
    </source>
</evidence>
<dbReference type="Pfam" id="PF03631">
    <property type="entry name" value="Virul_fac_BrkB"/>
    <property type="match status" value="1"/>
</dbReference>
<name>A0A511D4K8_9PSEU</name>
<evidence type="ECO:0000256" key="4">
    <source>
        <dbReference type="ARBA" id="ARBA00022989"/>
    </source>
</evidence>
<keyword evidence="3 6" id="KW-0812">Transmembrane</keyword>
<reference evidence="7 8" key="1">
    <citation type="submission" date="2019-07" db="EMBL/GenBank/DDBJ databases">
        <title>Whole genome shotgun sequence of Pseudonocardia asaccharolytica NBRC 16224.</title>
        <authorList>
            <person name="Hosoyama A."/>
            <person name="Uohara A."/>
            <person name="Ohji S."/>
            <person name="Ichikawa N."/>
        </authorList>
    </citation>
    <scope>NUCLEOTIDE SEQUENCE [LARGE SCALE GENOMIC DNA]</scope>
    <source>
        <strain evidence="7 8">NBRC 16224</strain>
    </source>
</reference>
<feature type="transmembrane region" description="Helical" evidence="6">
    <location>
        <begin position="249"/>
        <end position="275"/>
    </location>
</feature>
<feature type="transmembrane region" description="Helical" evidence="6">
    <location>
        <begin position="180"/>
        <end position="201"/>
    </location>
</feature>
<evidence type="ECO:0000256" key="6">
    <source>
        <dbReference type="SAM" id="Phobius"/>
    </source>
</evidence>
<evidence type="ECO:0000313" key="7">
    <source>
        <dbReference type="EMBL" id="GEL19597.1"/>
    </source>
</evidence>
<dbReference type="EMBL" id="BJVI01000041">
    <property type="protein sequence ID" value="GEL19597.1"/>
    <property type="molecule type" value="Genomic_DNA"/>
</dbReference>
<dbReference type="GO" id="GO:0005886">
    <property type="term" value="C:plasma membrane"/>
    <property type="evidence" value="ECO:0007669"/>
    <property type="project" value="UniProtKB-SubCell"/>
</dbReference>
<gene>
    <name evidence="7" type="ORF">PA7_34340</name>
</gene>
<evidence type="ECO:0000256" key="2">
    <source>
        <dbReference type="ARBA" id="ARBA00022475"/>
    </source>
</evidence>
<comment type="subcellular location">
    <subcellularLocation>
        <location evidence="1">Cell membrane</location>
        <topology evidence="1">Multi-pass membrane protein</topology>
    </subcellularLocation>
</comment>
<dbReference type="InterPro" id="IPR017039">
    <property type="entry name" value="Virul_fac_BrkB"/>
</dbReference>
<feature type="transmembrane region" description="Helical" evidence="6">
    <location>
        <begin position="221"/>
        <end position="243"/>
    </location>
</feature>
<proteinExistence type="predicted"/>
<keyword evidence="2" id="KW-1003">Cell membrane</keyword>
<keyword evidence="4 6" id="KW-1133">Transmembrane helix</keyword>
<feature type="transmembrane region" description="Helical" evidence="6">
    <location>
        <begin position="138"/>
        <end position="160"/>
    </location>
</feature>
<dbReference type="PANTHER" id="PTHR30213">
    <property type="entry name" value="INNER MEMBRANE PROTEIN YHJD"/>
    <property type="match status" value="1"/>
</dbReference>
<evidence type="ECO:0000256" key="1">
    <source>
        <dbReference type="ARBA" id="ARBA00004651"/>
    </source>
</evidence>
<feature type="transmembrane region" description="Helical" evidence="6">
    <location>
        <begin position="33"/>
        <end position="55"/>
    </location>
</feature>
<keyword evidence="5 6" id="KW-0472">Membrane</keyword>
<sequence>MSPAVPGRRELRSAVQAGARVLVEDQLVDRAAALTYFALLAIFPAMIVLVAVLGVSVRSDRVADAVVAVMAELLPAGADGVGPALRRALEARVQAGTFIGVGLLTSIWAVSGYVAAFHRATSAIRGAPDTRPPWKSKLARLPLTLLLLAMLALITLVLLATGPLGAVLERTVGLPKLLAAVWHLVRWPVLVLVLTLFFALLQRGGAASAHDRPTRRRWVSWGGVAGSGLWLAASAGFSGYITYVAPDVGAYGTLGTAVVFLGWVWLGNFAMLIGVEVDVRLVQRRATARTDGVTSPPAAA</sequence>
<protein>
    <submittedName>
        <fullName evidence="7">Uncharacterized protein</fullName>
    </submittedName>
</protein>
<dbReference type="RefSeq" id="WP_051232666.1">
    <property type="nucleotide sequence ID" value="NZ_AUII01000006.1"/>
</dbReference>
<accession>A0A511D4K8</accession>
<comment type="caution">
    <text evidence="7">The sequence shown here is derived from an EMBL/GenBank/DDBJ whole genome shotgun (WGS) entry which is preliminary data.</text>
</comment>
<dbReference type="PIRSF" id="PIRSF035875">
    <property type="entry name" value="RNase_BN"/>
    <property type="match status" value="1"/>
</dbReference>
<dbReference type="Proteomes" id="UP000321328">
    <property type="component" value="Unassembled WGS sequence"/>
</dbReference>
<feature type="transmembrane region" description="Helical" evidence="6">
    <location>
        <begin position="98"/>
        <end position="117"/>
    </location>
</feature>
<dbReference type="STRING" id="1123024.GCA_000423625_01859"/>
<organism evidence="7 8">
    <name type="scientific">Pseudonocardia asaccharolytica DSM 44247 = NBRC 16224</name>
    <dbReference type="NCBI Taxonomy" id="1123024"/>
    <lineage>
        <taxon>Bacteria</taxon>
        <taxon>Bacillati</taxon>
        <taxon>Actinomycetota</taxon>
        <taxon>Actinomycetes</taxon>
        <taxon>Pseudonocardiales</taxon>
        <taxon>Pseudonocardiaceae</taxon>
        <taxon>Pseudonocardia</taxon>
    </lineage>
</organism>
<dbReference type="OrthoDB" id="9781030at2"/>
<evidence type="ECO:0000256" key="5">
    <source>
        <dbReference type="ARBA" id="ARBA00023136"/>
    </source>
</evidence>
<evidence type="ECO:0000256" key="3">
    <source>
        <dbReference type="ARBA" id="ARBA00022692"/>
    </source>
</evidence>
<dbReference type="AlphaFoldDB" id="A0A511D4K8"/>
<keyword evidence="8" id="KW-1185">Reference proteome</keyword>
<dbReference type="PANTHER" id="PTHR30213:SF0">
    <property type="entry name" value="UPF0761 MEMBRANE PROTEIN YIHY"/>
    <property type="match status" value="1"/>
</dbReference>